<accession>A0A2P4YH58</accession>
<dbReference type="Proteomes" id="UP000237271">
    <property type="component" value="Unassembled WGS sequence"/>
</dbReference>
<dbReference type="OrthoDB" id="39497at2759"/>
<dbReference type="GO" id="GO:1990130">
    <property type="term" value="C:GATOR1 complex"/>
    <property type="evidence" value="ECO:0007669"/>
    <property type="project" value="TreeGrafter"/>
</dbReference>
<sequence>MCDDLYVKWTKLPSGVPSRAKDGNILEAINVTLNVLDKHYMDRDLSRTGQGIVMMTAGCSIFNVNSKLAEITEQRMMDNGQHAIHKD</sequence>
<evidence type="ECO:0000259" key="1">
    <source>
        <dbReference type="Pfam" id="PF12257"/>
    </source>
</evidence>
<organism evidence="2 3">
    <name type="scientific">Phytophthora palmivora</name>
    <dbReference type="NCBI Taxonomy" id="4796"/>
    <lineage>
        <taxon>Eukaryota</taxon>
        <taxon>Sar</taxon>
        <taxon>Stramenopiles</taxon>
        <taxon>Oomycota</taxon>
        <taxon>Peronosporomycetes</taxon>
        <taxon>Peronosporales</taxon>
        <taxon>Peronosporaceae</taxon>
        <taxon>Phytophthora</taxon>
    </lineage>
</organism>
<dbReference type="GO" id="GO:0005096">
    <property type="term" value="F:GTPase activator activity"/>
    <property type="evidence" value="ECO:0007669"/>
    <property type="project" value="InterPro"/>
</dbReference>
<dbReference type="GO" id="GO:1904262">
    <property type="term" value="P:negative regulation of TORC1 signaling"/>
    <property type="evidence" value="ECO:0007669"/>
    <property type="project" value="TreeGrafter"/>
</dbReference>
<proteinExistence type="predicted"/>
<dbReference type="GO" id="GO:0010508">
    <property type="term" value="P:positive regulation of autophagy"/>
    <property type="evidence" value="ECO:0007669"/>
    <property type="project" value="TreeGrafter"/>
</dbReference>
<feature type="domain" description="Vacuolar membrane-associated protein Iml1 N-terminal" evidence="1">
    <location>
        <begin position="13"/>
        <end position="80"/>
    </location>
</feature>
<evidence type="ECO:0000313" key="3">
    <source>
        <dbReference type="Proteomes" id="UP000237271"/>
    </source>
</evidence>
<dbReference type="PANTHER" id="PTHR13179:SF8">
    <property type="entry name" value="GATOR COMPLEX PROTEIN DEPDC5"/>
    <property type="match status" value="1"/>
</dbReference>
<name>A0A2P4YH58_9STRA</name>
<dbReference type="InterPro" id="IPR048255">
    <property type="entry name" value="IML1_N"/>
</dbReference>
<protein>
    <recommendedName>
        <fullName evidence="1">Vacuolar membrane-associated protein Iml1 N-terminal domain-containing protein</fullName>
    </recommendedName>
</protein>
<evidence type="ECO:0000313" key="2">
    <source>
        <dbReference type="EMBL" id="POM77155.1"/>
    </source>
</evidence>
<comment type="caution">
    <text evidence="2">The sequence shown here is derived from an EMBL/GenBank/DDBJ whole genome shotgun (WGS) entry which is preliminary data.</text>
</comment>
<dbReference type="EMBL" id="NCKW01002890">
    <property type="protein sequence ID" value="POM77155.1"/>
    <property type="molecule type" value="Genomic_DNA"/>
</dbReference>
<reference evidence="2 3" key="1">
    <citation type="journal article" date="2017" name="Genome Biol. Evol.">
        <title>Phytophthora megakarya and P. palmivora, closely related causal agents of cacao black pod rot, underwent increases in genome sizes and gene numbers by different mechanisms.</title>
        <authorList>
            <person name="Ali S.S."/>
            <person name="Shao J."/>
            <person name="Lary D.J."/>
            <person name="Kronmiller B."/>
            <person name="Shen D."/>
            <person name="Strem M.D."/>
            <person name="Amoako-Attah I."/>
            <person name="Akrofi A.Y."/>
            <person name="Begoude B.A."/>
            <person name="Ten Hoopen G.M."/>
            <person name="Coulibaly K."/>
            <person name="Kebe B.I."/>
            <person name="Melnick R.L."/>
            <person name="Guiltinan M.J."/>
            <person name="Tyler B.M."/>
            <person name="Meinhardt L.W."/>
            <person name="Bailey B.A."/>
        </authorList>
    </citation>
    <scope>NUCLEOTIDE SEQUENCE [LARGE SCALE GENOMIC DNA]</scope>
    <source>
        <strain evidence="3">sbr112.9</strain>
    </source>
</reference>
<dbReference type="Pfam" id="PF12257">
    <property type="entry name" value="IML1"/>
    <property type="match status" value="1"/>
</dbReference>
<dbReference type="AlphaFoldDB" id="A0A2P4YH58"/>
<dbReference type="PANTHER" id="PTHR13179">
    <property type="entry name" value="DEP DOMAIN CONTAINING PROTEIN 5"/>
    <property type="match status" value="1"/>
</dbReference>
<dbReference type="InterPro" id="IPR027244">
    <property type="entry name" value="IML1"/>
</dbReference>
<gene>
    <name evidence="2" type="ORF">PHPALM_5503</name>
</gene>
<keyword evidence="3" id="KW-1185">Reference proteome</keyword>